<keyword evidence="2" id="KW-0472">Membrane</keyword>
<organism evidence="6 7">
    <name type="scientific">Halteria grandinella</name>
    <dbReference type="NCBI Taxonomy" id="5974"/>
    <lineage>
        <taxon>Eukaryota</taxon>
        <taxon>Sar</taxon>
        <taxon>Alveolata</taxon>
        <taxon>Ciliophora</taxon>
        <taxon>Intramacronucleata</taxon>
        <taxon>Spirotrichea</taxon>
        <taxon>Stichotrichia</taxon>
        <taxon>Sporadotrichida</taxon>
        <taxon>Halteriidae</taxon>
        <taxon>Halteria</taxon>
    </lineage>
</organism>
<evidence type="ECO:0000256" key="4">
    <source>
        <dbReference type="ARBA" id="ARBA00046271"/>
    </source>
</evidence>
<evidence type="ECO:0000313" key="6">
    <source>
        <dbReference type="EMBL" id="TNV81624.1"/>
    </source>
</evidence>
<feature type="region of interest" description="Disordered" evidence="5">
    <location>
        <begin position="422"/>
        <end position="464"/>
    </location>
</feature>
<gene>
    <name evidence="6" type="ORF">FGO68_gene13495</name>
</gene>
<dbReference type="EMBL" id="RRYP01005913">
    <property type="protein sequence ID" value="TNV81624.1"/>
    <property type="molecule type" value="Genomic_DNA"/>
</dbReference>
<dbReference type="GO" id="GO:0016559">
    <property type="term" value="P:peroxisome fission"/>
    <property type="evidence" value="ECO:0007669"/>
    <property type="project" value="InterPro"/>
</dbReference>
<dbReference type="PANTHER" id="PTHR12652">
    <property type="entry name" value="PEROXISOMAL BIOGENESIS FACTOR 11"/>
    <property type="match status" value="1"/>
</dbReference>
<keyword evidence="7" id="KW-1185">Reference proteome</keyword>
<proteinExistence type="predicted"/>
<dbReference type="InterPro" id="IPR008733">
    <property type="entry name" value="PEX11"/>
</dbReference>
<keyword evidence="3" id="KW-0576">Peroxisome</keyword>
<evidence type="ECO:0000256" key="3">
    <source>
        <dbReference type="ARBA" id="ARBA00023140"/>
    </source>
</evidence>
<evidence type="ECO:0000256" key="1">
    <source>
        <dbReference type="ARBA" id="ARBA00022593"/>
    </source>
</evidence>
<evidence type="ECO:0000256" key="5">
    <source>
        <dbReference type="SAM" id="MobiDB-lite"/>
    </source>
</evidence>
<reference evidence="6" key="1">
    <citation type="submission" date="2019-06" db="EMBL/GenBank/DDBJ databases">
        <authorList>
            <person name="Zheng W."/>
        </authorList>
    </citation>
    <scope>NUCLEOTIDE SEQUENCE</scope>
    <source>
        <strain evidence="6">QDHG01</strain>
    </source>
</reference>
<feature type="compositionally biased region" description="Basic and acidic residues" evidence="5">
    <location>
        <begin position="430"/>
        <end position="448"/>
    </location>
</feature>
<dbReference type="OrthoDB" id="411017at2759"/>
<name>A0A8J8NWV4_HALGN</name>
<evidence type="ECO:0000313" key="7">
    <source>
        <dbReference type="Proteomes" id="UP000785679"/>
    </source>
</evidence>
<keyword evidence="1" id="KW-0962">Peroxisome biogenesis</keyword>
<sequence>MSSSKGRDKICAITQYGVELYVNCMKYSEEYSDQVSAKSIQSVLIAKKVVKNISSGRKVFKFLRFVDEIKNISDLLDGKADKHGLVVKGLALFARVCGFFYYLLDNVVWFSNMGMISKKVFNKLKWKMIKDMITLAKNWTEVFKSLIIWYRTVEKEKKLYKQLEEYDEYVVGQEQGPEYMVSHTFQEADEIGLKIIKLVRSLIKQRQKRRNASVTVIQNALRILMLNYRLDLPIKKYLHPIFVSVCGIVSNLVSIFKIWEKQSGETGTNQKFVRVSEIKRRAALNSHKQHSSKRSSHHRHLVESNFQSDNITHQHTTRINHHHHPNAHLKRVTTGLQRSLHRNPQHSEELTPFRINRKEYELSKRMHQMSREGLNIARRGSVYNSLVRANEQSVNSFGQAAQETANGEIHVGVLRRSRRSNFGSGLLKSQHSEESKSIKERSAVRNQEEAEDDDDEQTYDKNLKKKGTQNYTLFTLRENSVLDFNNLINFGDGKP</sequence>
<dbReference type="AlphaFoldDB" id="A0A8J8NWV4"/>
<dbReference type="Pfam" id="PF05648">
    <property type="entry name" value="PEX11"/>
    <property type="match status" value="1"/>
</dbReference>
<protein>
    <submittedName>
        <fullName evidence="6">Uncharacterized protein</fullName>
    </submittedName>
</protein>
<accession>A0A8J8NWV4</accession>
<dbReference type="GO" id="GO:0005778">
    <property type="term" value="C:peroxisomal membrane"/>
    <property type="evidence" value="ECO:0007669"/>
    <property type="project" value="UniProtKB-SubCell"/>
</dbReference>
<comment type="subcellular location">
    <subcellularLocation>
        <location evidence="4">Peroxisome membrane</location>
    </subcellularLocation>
</comment>
<comment type="caution">
    <text evidence="6">The sequence shown here is derived from an EMBL/GenBank/DDBJ whole genome shotgun (WGS) entry which is preliminary data.</text>
</comment>
<dbReference type="Proteomes" id="UP000785679">
    <property type="component" value="Unassembled WGS sequence"/>
</dbReference>
<evidence type="ECO:0000256" key="2">
    <source>
        <dbReference type="ARBA" id="ARBA00023136"/>
    </source>
</evidence>
<dbReference type="PANTHER" id="PTHR12652:SF50">
    <property type="entry name" value="PEROXIN 11"/>
    <property type="match status" value="1"/>
</dbReference>